<keyword evidence="2 13" id="KW-0808">Transferase</keyword>
<keyword evidence="6" id="KW-0067">ATP-binding</keyword>
<dbReference type="Gene3D" id="3.40.50.720">
    <property type="entry name" value="NAD(P)-binding Rossmann-like Domain"/>
    <property type="match status" value="1"/>
</dbReference>
<sequence length="397" mass="42656">MAPLVEPADELSIDEVRRYSRHLIIPDVGMVGQKRLKNAKVLVIGAGGLGSPALLYLAAAGVGTLGIAEFDEVDESNLQRQIIHGQSDIGKSKAVSAKESIAEANPYVEVVVHEERLDNDNVMDVFRGYDLIVDGTDNFATRYMVNDAAYFLGIPYVWGSIYRFDGQASVFAPTLTDDAPCYRCLYPEPPPPGMVPSCAEGGVLGVLCASIGSIQVNEAIKLITGMGDPAVGDLVIYDALELSWRKLKVRKDPNCRLCGPDADVTELIDYDAFCGAVSEEAADAAVGSTISVVQLEHMLKEREEGSRDFVLVDVREPNEYEINRIPGSVLIPKGEFLNGSALEKLPSDKQIVMHCKSGVRSAETLAIVKGAGYADAVHVGGGVAAWVDQIDPSQPAY</sequence>
<dbReference type="SMART" id="SM00450">
    <property type="entry name" value="RHOD"/>
    <property type="match status" value="1"/>
</dbReference>
<dbReference type="GO" id="GO:0004792">
    <property type="term" value="F:thiosulfate-cyanide sulfurtransferase activity"/>
    <property type="evidence" value="ECO:0007669"/>
    <property type="project" value="TreeGrafter"/>
</dbReference>
<feature type="domain" description="Rhodanese" evidence="12">
    <location>
        <begin position="305"/>
        <end position="395"/>
    </location>
</feature>
<evidence type="ECO:0000256" key="2">
    <source>
        <dbReference type="ARBA" id="ARBA00022679"/>
    </source>
</evidence>
<dbReference type="InterPro" id="IPR035985">
    <property type="entry name" value="Ubiquitin-activating_enz"/>
</dbReference>
<dbReference type="GO" id="GO:0016779">
    <property type="term" value="F:nucleotidyltransferase activity"/>
    <property type="evidence" value="ECO:0007669"/>
    <property type="project" value="UniProtKB-KW"/>
</dbReference>
<dbReference type="Pfam" id="PF00581">
    <property type="entry name" value="Rhodanese"/>
    <property type="match status" value="1"/>
</dbReference>
<keyword evidence="14" id="KW-1185">Reference proteome</keyword>
<protein>
    <recommendedName>
        <fullName evidence="11">Probable adenylyltransferase/sulfurtransferase MoeZ</fullName>
    </recommendedName>
</protein>
<evidence type="ECO:0000256" key="11">
    <source>
        <dbReference type="ARBA" id="ARBA00067503"/>
    </source>
</evidence>
<dbReference type="CDD" id="cd00158">
    <property type="entry name" value="RHOD"/>
    <property type="match status" value="1"/>
</dbReference>
<dbReference type="Pfam" id="PF00899">
    <property type="entry name" value="ThiF"/>
    <property type="match status" value="1"/>
</dbReference>
<evidence type="ECO:0000256" key="1">
    <source>
        <dbReference type="ARBA" id="ARBA00004167"/>
    </source>
</evidence>
<evidence type="ECO:0000256" key="6">
    <source>
        <dbReference type="ARBA" id="ARBA00022840"/>
    </source>
</evidence>
<evidence type="ECO:0000256" key="4">
    <source>
        <dbReference type="ARBA" id="ARBA00022695"/>
    </source>
</evidence>
<evidence type="ECO:0000256" key="7">
    <source>
        <dbReference type="ARBA" id="ARBA00022989"/>
    </source>
</evidence>
<dbReference type="SUPFAM" id="SSF69572">
    <property type="entry name" value="Activating enzymes of the ubiquitin-like proteins"/>
    <property type="match status" value="1"/>
</dbReference>
<dbReference type="InterPro" id="IPR045886">
    <property type="entry name" value="ThiF/MoeB/HesA"/>
</dbReference>
<evidence type="ECO:0000256" key="8">
    <source>
        <dbReference type="ARBA" id="ARBA00023136"/>
    </source>
</evidence>
<name>A0A6L7EW83_9ACTN</name>
<dbReference type="GO" id="GO:0016020">
    <property type="term" value="C:membrane"/>
    <property type="evidence" value="ECO:0007669"/>
    <property type="project" value="UniProtKB-SubCell"/>
</dbReference>
<organism evidence="13 14">
    <name type="scientific">Nocardioides flavescens</name>
    <dbReference type="NCBI Taxonomy" id="2691959"/>
    <lineage>
        <taxon>Bacteria</taxon>
        <taxon>Bacillati</taxon>
        <taxon>Actinomycetota</taxon>
        <taxon>Actinomycetes</taxon>
        <taxon>Propionibacteriales</taxon>
        <taxon>Nocardioidaceae</taxon>
        <taxon>Nocardioides</taxon>
    </lineage>
</organism>
<dbReference type="GO" id="GO:0005829">
    <property type="term" value="C:cytosol"/>
    <property type="evidence" value="ECO:0007669"/>
    <property type="project" value="TreeGrafter"/>
</dbReference>
<proteinExistence type="inferred from homology"/>
<evidence type="ECO:0000256" key="9">
    <source>
        <dbReference type="ARBA" id="ARBA00023268"/>
    </source>
</evidence>
<reference evidence="13 14" key="1">
    <citation type="submission" date="2019-12" db="EMBL/GenBank/DDBJ databases">
        <authorList>
            <person name="Kun Z."/>
        </authorList>
    </citation>
    <scope>NUCLEOTIDE SEQUENCE [LARGE SCALE GENOMIC DNA]</scope>
    <source>
        <strain evidence="13 14">YIM 123512</strain>
    </source>
</reference>
<gene>
    <name evidence="13" type="primary">moeZ</name>
    <name evidence="13" type="ORF">GRQ65_08805</name>
</gene>
<keyword evidence="7" id="KW-1133">Transmembrane helix</keyword>
<comment type="caution">
    <text evidence="13">The sequence shown here is derived from an EMBL/GenBank/DDBJ whole genome shotgun (WGS) entry which is preliminary data.</text>
</comment>
<dbReference type="GO" id="GO:0005524">
    <property type="term" value="F:ATP binding"/>
    <property type="evidence" value="ECO:0007669"/>
    <property type="project" value="UniProtKB-KW"/>
</dbReference>
<evidence type="ECO:0000256" key="3">
    <source>
        <dbReference type="ARBA" id="ARBA00022692"/>
    </source>
</evidence>
<evidence type="ECO:0000259" key="12">
    <source>
        <dbReference type="PROSITE" id="PS50206"/>
    </source>
</evidence>
<comment type="subcellular location">
    <subcellularLocation>
        <location evidence="1">Membrane</location>
        <topology evidence="1">Single-pass membrane protein</topology>
    </subcellularLocation>
</comment>
<dbReference type="NCBIfam" id="NF004281">
    <property type="entry name" value="PRK05690.1"/>
    <property type="match status" value="1"/>
</dbReference>
<keyword evidence="3" id="KW-0812">Transmembrane</keyword>
<dbReference type="AlphaFoldDB" id="A0A6L7EW83"/>
<dbReference type="FunFam" id="3.40.250.10:FF:000025">
    <property type="entry name" value="Molybdopterin biosynthesis MoeZ"/>
    <property type="match status" value="1"/>
</dbReference>
<dbReference type="InterPro" id="IPR001763">
    <property type="entry name" value="Rhodanese-like_dom"/>
</dbReference>
<keyword evidence="4 13" id="KW-0548">Nucleotidyltransferase</keyword>
<dbReference type="Proteomes" id="UP000473325">
    <property type="component" value="Unassembled WGS sequence"/>
</dbReference>
<evidence type="ECO:0000256" key="5">
    <source>
        <dbReference type="ARBA" id="ARBA00022741"/>
    </source>
</evidence>
<keyword evidence="8" id="KW-0472">Membrane</keyword>
<evidence type="ECO:0000313" key="14">
    <source>
        <dbReference type="Proteomes" id="UP000473325"/>
    </source>
</evidence>
<dbReference type="PANTHER" id="PTHR10953">
    <property type="entry name" value="UBIQUITIN-ACTIVATING ENZYME E1"/>
    <property type="match status" value="1"/>
</dbReference>
<keyword evidence="9" id="KW-0511">Multifunctional enzyme</keyword>
<keyword evidence="5" id="KW-0547">Nucleotide-binding</keyword>
<dbReference type="Gene3D" id="3.40.250.10">
    <property type="entry name" value="Rhodanese-like domain"/>
    <property type="match status" value="1"/>
</dbReference>
<dbReference type="PANTHER" id="PTHR10953:SF102">
    <property type="entry name" value="ADENYLYLTRANSFERASE AND SULFURTRANSFERASE MOCS3"/>
    <property type="match status" value="1"/>
</dbReference>
<dbReference type="PROSITE" id="PS50206">
    <property type="entry name" value="RHODANESE_3"/>
    <property type="match status" value="1"/>
</dbReference>
<dbReference type="GO" id="GO:0008146">
    <property type="term" value="F:sulfotransferase activity"/>
    <property type="evidence" value="ECO:0007669"/>
    <property type="project" value="TreeGrafter"/>
</dbReference>
<evidence type="ECO:0000313" key="13">
    <source>
        <dbReference type="EMBL" id="MXG89648.1"/>
    </source>
</evidence>
<comment type="similarity">
    <text evidence="10">In the N-terminal section; belongs to the HesA/MoeB/ThiF family.</text>
</comment>
<dbReference type="InterPro" id="IPR000594">
    <property type="entry name" value="ThiF_NAD_FAD-bd"/>
</dbReference>
<dbReference type="InterPro" id="IPR036873">
    <property type="entry name" value="Rhodanese-like_dom_sf"/>
</dbReference>
<dbReference type="EMBL" id="WUEK01000004">
    <property type="protein sequence ID" value="MXG89648.1"/>
    <property type="molecule type" value="Genomic_DNA"/>
</dbReference>
<dbReference type="CDD" id="cd00757">
    <property type="entry name" value="ThiF_MoeB_HesA_family"/>
    <property type="match status" value="1"/>
</dbReference>
<dbReference type="FunFam" id="3.40.50.720:FF:000033">
    <property type="entry name" value="Adenylyltransferase and sulfurtransferase MOCS3"/>
    <property type="match status" value="1"/>
</dbReference>
<evidence type="ECO:0000256" key="10">
    <source>
        <dbReference type="ARBA" id="ARBA00060757"/>
    </source>
</evidence>
<dbReference type="NCBIfam" id="NF005902">
    <property type="entry name" value="PRK07878.1"/>
    <property type="match status" value="1"/>
</dbReference>
<accession>A0A6L7EW83</accession>
<dbReference type="GO" id="GO:0008641">
    <property type="term" value="F:ubiquitin-like modifier activating enzyme activity"/>
    <property type="evidence" value="ECO:0007669"/>
    <property type="project" value="InterPro"/>
</dbReference>